<evidence type="ECO:0000256" key="1">
    <source>
        <dbReference type="ARBA" id="ARBA00004141"/>
    </source>
</evidence>
<name>A0AAN9UVJ9_9PEZI</name>
<dbReference type="AlphaFoldDB" id="A0AAN9UVJ9"/>
<feature type="transmembrane region" description="Helical" evidence="4">
    <location>
        <begin position="362"/>
        <end position="386"/>
    </location>
</feature>
<keyword evidence="4" id="KW-1133">Transmembrane helix</keyword>
<dbReference type="PANTHER" id="PTHR11360:SF234">
    <property type="entry name" value="MFS-TYPE TRANSPORTER DBAD-RELATED"/>
    <property type="match status" value="1"/>
</dbReference>
<comment type="similarity">
    <text evidence="2">Belongs to the major facilitator superfamily. Monocarboxylate porter (TC 2.A.1.13) family.</text>
</comment>
<dbReference type="InterPro" id="IPR011701">
    <property type="entry name" value="MFS"/>
</dbReference>
<comment type="subcellular location">
    <subcellularLocation>
        <location evidence="1">Membrane</location>
        <topology evidence="1">Multi-pass membrane protein</topology>
    </subcellularLocation>
</comment>
<evidence type="ECO:0008006" key="7">
    <source>
        <dbReference type="Google" id="ProtNLM"/>
    </source>
</evidence>
<dbReference type="GO" id="GO:0022857">
    <property type="term" value="F:transmembrane transporter activity"/>
    <property type="evidence" value="ECO:0007669"/>
    <property type="project" value="InterPro"/>
</dbReference>
<comment type="caution">
    <text evidence="5">The sequence shown here is derived from an EMBL/GenBank/DDBJ whole genome shotgun (WGS) entry which is preliminary data.</text>
</comment>
<evidence type="ECO:0000313" key="5">
    <source>
        <dbReference type="EMBL" id="KAK7752995.1"/>
    </source>
</evidence>
<feature type="transmembrane region" description="Helical" evidence="4">
    <location>
        <begin position="118"/>
        <end position="142"/>
    </location>
</feature>
<dbReference type="InterPro" id="IPR036259">
    <property type="entry name" value="MFS_trans_sf"/>
</dbReference>
<feature type="transmembrane region" description="Helical" evidence="4">
    <location>
        <begin position="184"/>
        <end position="200"/>
    </location>
</feature>
<keyword evidence="6" id="KW-1185">Reference proteome</keyword>
<dbReference type="InterPro" id="IPR050327">
    <property type="entry name" value="Proton-linked_MCT"/>
</dbReference>
<dbReference type="SUPFAM" id="SSF103473">
    <property type="entry name" value="MFS general substrate transporter"/>
    <property type="match status" value="1"/>
</dbReference>
<feature type="transmembrane region" description="Helical" evidence="4">
    <location>
        <begin position="206"/>
        <end position="229"/>
    </location>
</feature>
<evidence type="ECO:0000313" key="6">
    <source>
        <dbReference type="Proteomes" id="UP001320420"/>
    </source>
</evidence>
<dbReference type="Pfam" id="PF07690">
    <property type="entry name" value="MFS_1"/>
    <property type="match status" value="1"/>
</dbReference>
<dbReference type="Proteomes" id="UP001320420">
    <property type="component" value="Unassembled WGS sequence"/>
</dbReference>
<accession>A0AAN9UVJ9</accession>
<evidence type="ECO:0000256" key="3">
    <source>
        <dbReference type="SAM" id="MobiDB-lite"/>
    </source>
</evidence>
<feature type="transmembrane region" description="Helical" evidence="4">
    <location>
        <begin position="505"/>
        <end position="523"/>
    </location>
</feature>
<feature type="transmembrane region" description="Helical" evidence="4">
    <location>
        <begin position="463"/>
        <end position="485"/>
    </location>
</feature>
<feature type="region of interest" description="Disordered" evidence="3">
    <location>
        <begin position="1"/>
        <end position="108"/>
    </location>
</feature>
<evidence type="ECO:0000256" key="4">
    <source>
        <dbReference type="SAM" id="Phobius"/>
    </source>
</evidence>
<feature type="compositionally biased region" description="Pro residues" evidence="3">
    <location>
        <begin position="86"/>
        <end position="103"/>
    </location>
</feature>
<feature type="compositionally biased region" description="Basic and acidic residues" evidence="3">
    <location>
        <begin position="46"/>
        <end position="56"/>
    </location>
</feature>
<feature type="transmembrane region" description="Helical" evidence="4">
    <location>
        <begin position="398"/>
        <end position="420"/>
    </location>
</feature>
<feature type="transmembrane region" description="Helical" evidence="4">
    <location>
        <begin position="319"/>
        <end position="342"/>
    </location>
</feature>
<organism evidence="5 6">
    <name type="scientific">Diatrype stigma</name>
    <dbReference type="NCBI Taxonomy" id="117547"/>
    <lineage>
        <taxon>Eukaryota</taxon>
        <taxon>Fungi</taxon>
        <taxon>Dikarya</taxon>
        <taxon>Ascomycota</taxon>
        <taxon>Pezizomycotina</taxon>
        <taxon>Sordariomycetes</taxon>
        <taxon>Xylariomycetidae</taxon>
        <taxon>Xylariales</taxon>
        <taxon>Diatrypaceae</taxon>
        <taxon>Diatrype</taxon>
    </lineage>
</organism>
<gene>
    <name evidence="5" type="ORF">SLS62_004944</name>
</gene>
<evidence type="ECO:0000256" key="2">
    <source>
        <dbReference type="ARBA" id="ARBA00006727"/>
    </source>
</evidence>
<dbReference type="Gene3D" id="1.20.1250.20">
    <property type="entry name" value="MFS general substrate transporter like domains"/>
    <property type="match status" value="1"/>
</dbReference>
<dbReference type="GO" id="GO:0016020">
    <property type="term" value="C:membrane"/>
    <property type="evidence" value="ECO:0007669"/>
    <property type="project" value="UniProtKB-SubCell"/>
</dbReference>
<dbReference type="EMBL" id="JAKJXP020000032">
    <property type="protein sequence ID" value="KAK7752995.1"/>
    <property type="molecule type" value="Genomic_DNA"/>
</dbReference>
<keyword evidence="4" id="KW-0812">Transmembrane</keyword>
<feature type="transmembrane region" description="Helical" evidence="4">
    <location>
        <begin position="273"/>
        <end position="293"/>
    </location>
</feature>
<proteinExistence type="inferred from homology"/>
<feature type="transmembrane region" description="Helical" evidence="4">
    <location>
        <begin position="241"/>
        <end position="261"/>
    </location>
</feature>
<protein>
    <recommendedName>
        <fullName evidence="7">Major facilitator superfamily (MFS) profile domain-containing protein</fullName>
    </recommendedName>
</protein>
<feature type="transmembrane region" description="Helical" evidence="4">
    <location>
        <begin position="154"/>
        <end position="172"/>
    </location>
</feature>
<feature type="compositionally biased region" description="Low complexity" evidence="3">
    <location>
        <begin position="61"/>
        <end position="85"/>
    </location>
</feature>
<reference evidence="5 6" key="1">
    <citation type="submission" date="2024-02" db="EMBL/GenBank/DDBJ databases">
        <title>De novo assembly and annotation of 12 fungi associated with fruit tree decline syndrome in Ontario, Canada.</title>
        <authorList>
            <person name="Sulman M."/>
            <person name="Ellouze W."/>
            <person name="Ilyukhin E."/>
        </authorList>
    </citation>
    <scope>NUCLEOTIDE SEQUENCE [LARGE SCALE GENOMIC DNA]</scope>
    <source>
        <strain evidence="5 6">M11/M66-122</strain>
    </source>
</reference>
<dbReference type="PANTHER" id="PTHR11360">
    <property type="entry name" value="MONOCARBOXYLATE TRANSPORTER"/>
    <property type="match status" value="1"/>
</dbReference>
<sequence>MTMSSMMAKESGIIIEPVPGDSGAASSIEGLDPRTGTGAGAGTGPESEKIEIEGKDPSGYGTPLIDDTGTGTGTTNNNTDVDATPTPTPTSPHPPPPPPPPFTAGPVPDGGWEAWMQVAASFVVMMDTWGLVNSFGVFQTYYETSLLSDHSSSAISWIGSVQGALLLLLGAVSGPLFDAGHFRALMASGTFLVVFGLFMTSLCTAYWQVLLAQGFCIGIGCGLLFLPSAAILSQYFARRRAVALGLQSAGSPLAGIVFPVIFSRLQPVLGFPWATRVIAFVLLALSAVPLVFLRPRAPPPKHHRALFDATALRDRPYMLFNAGGLLAFVGLYVPYFYLQLYAIQHGLLPGGSGGSGGGFDSAYLVTLLNAGSVPGRILPSVFADYFAGSPVVGGSSSAAVAVLAATALGAAVLAFAWLGVRSFGGVVAFALLFGFFNGGVTSLPPSAIAALTPDLRRLGTRMGTSFLFTGTAVLIGTPIAGAVLRGGSGNEESGGDGGGAAWTNLIAYSGATLLGGAALFTAAQMAHVRRLKRIAAAKG</sequence>
<keyword evidence="4" id="KW-0472">Membrane</keyword>
<feature type="transmembrane region" description="Helical" evidence="4">
    <location>
        <begin position="426"/>
        <end position="451"/>
    </location>
</feature>